<feature type="active site" description="Proton acceptor; for dehydratase activity" evidence="6">
    <location>
        <position position="931"/>
    </location>
</feature>
<evidence type="ECO:0000256" key="5">
    <source>
        <dbReference type="ARBA" id="ARBA00023268"/>
    </source>
</evidence>
<keyword evidence="2" id="KW-0597">Phosphoprotein</keyword>
<evidence type="ECO:0000259" key="8">
    <source>
        <dbReference type="PROSITE" id="PS52019"/>
    </source>
</evidence>
<evidence type="ECO:0000256" key="1">
    <source>
        <dbReference type="ARBA" id="ARBA00022450"/>
    </source>
</evidence>
<dbReference type="SUPFAM" id="SSF50129">
    <property type="entry name" value="GroES-like"/>
    <property type="match status" value="1"/>
</dbReference>
<dbReference type="OMA" id="WIEMCAK"/>
<dbReference type="Proteomes" id="UP000070168">
    <property type="component" value="Unassembled WGS sequence"/>
</dbReference>
<dbReference type="SUPFAM" id="SSF53335">
    <property type="entry name" value="S-adenosyl-L-methionine-dependent methyltransferases"/>
    <property type="match status" value="1"/>
</dbReference>
<keyword evidence="3 9" id="KW-0808">Transferase</keyword>
<keyword evidence="4" id="KW-0560">Oxidoreductase</keyword>
<dbReference type="InterPro" id="IPR020807">
    <property type="entry name" value="PKS_DH"/>
</dbReference>
<dbReference type="CDD" id="cd05195">
    <property type="entry name" value="enoyl_red"/>
    <property type="match status" value="1"/>
</dbReference>
<dbReference type="PROSITE" id="PS52004">
    <property type="entry name" value="KS3_2"/>
    <property type="match status" value="1"/>
</dbReference>
<dbReference type="InterPro" id="IPR032821">
    <property type="entry name" value="PKS_assoc"/>
</dbReference>
<sequence length="2403" mass="264106">MMPDPIEPKLVSPEPIAICGMSVRLPGGVHTPQQLWDFLIAKGDARGCVPKSRYNASAYYSETQKPGSINTEYGYFLDESIDIASLDTSFFTMGKLEVERMDPQQRQMLEVARECMEDAGETNWKGRPIGCYMGSFGEDWIEMCAKETQQYGQHRVSGCGDFMLPNRVSYEMDLTGPSMIVRTACSASLVALHEACLAVSRGDCEGAIVGGANLIMAPEMTTTMTEQGVISPDGSCKSFSADANGYSRAEAISAIFVKPLADAVRDGNPVRAIIRATATNSDGRGAGTGTHVPNDISQEAMIRRAYEVAGIADYSQTAFVECHGTGTQVGDPIETRAVGRVFGPSGGVLIGSVKPNLGHSEGASGITSLIKSVLALENRIIPPNIKLKERNPNIGWDEYGLSVPTEPMPWPEARSERISVNSFGIGGSNAHVILDSARSFGISPVAARCTVLPQLLVYSANNVESLKQMISHYTDYVQKNPNRVADLAFTLSNRREHLPHRAFSMKSPSGQLTTSGPSKIGTTPNIVMVFTGQGAQWPQMGGSMIHNSAYPAFKKSIEDLDSHLQALKHAPKWSIEEELLKGPDTSRLGLSELSLPLCTAIQVALVDTFASVGLYPAAVVGHSSGEVAAAYAAGAITANEAIMISFYRGQATKSQTKPGSMAAIGMSTEDVQKYMEAGVVVACENSPKSVTLAGDTTAIANAVARIKNAHPDVLARILKVDKAYHSHHMAEISDEFYALIEHEVLAKAPNKLFFSSVENKLFTEAEKFGPKYWQMGMQFPVLFCSAVSSILEHQIAENIVLLEIGPHSALEGPLRQIQSHLSTSSPYISAFVRNQDSTESFLTAIGQLHVLNAVPRLEKIIREGSTLPDLPRYPWDHSKRFWYESRLSREWRHREHRYHDLLGVRVPESPDSHAVFRNLFHLNNAPWIRDHKVGDKIVFPFAGYVAMIGEAVRQLTGVNEAFKLRNMIVNTALVLNEGPVEIITSLHRHRLTDSLDSEWWEYTITSYNGASWTKHCSGEVRSHSERLEHVSTERPLVRKVKTRRCYHSMAMSGLNFGPSFQRLDHVKSDTVMPKATSELIAKDTDGKNYHLHPTVIDASLQLLFLAASRGYAEQITNLMVPTYIQEMSIYRCYENVHVQASASYTSNGSIVGSSQCITAGGKVALRSFGIKLSVLDRQNSNKEENVTACAEWAPHIDFQDINSLIKPVIGRSDYMPALVELSHLCMIHTQRVIAELDTSITHMHKYRSWIDRYLMSMDLRSLQVLDNNAIQQRVKELVHQLSETNGAHPAVGIEVVFNNIRQIFTGEAEALGLLLADNVLANIYNAMDQCDISEFIKKLSHSKPDLHILEIGSGTGGSTANILKLLTPGNKTLYKNYAFTDISSGFFVAARDRFVNYPNVEYATLDISKDPSEQGFDGRKYDLILATNVIHATASLKKSLSNVRKLLSPTGWFLLHELTPTSKWINYIFGTLVGWWYGDADGRSDDPYISTERWEKELKHAGFRTPEAAVLDSDYPHQLNAMIAARPEIDLTPKKSVTLLTLSESRSVGPLLAALENRGYSVYRSRFDEEPLPDDGQDVIALLDYEYPFFDSIDNQRFESFKKLAESLKERGILWVTRLSQAKCQDPRFGQIQGIARTIRNELHVDFATCEVDNLDVSQEKLIDVYEKFQVRQEDQTLKPEFEYAIVDNTVQVERQVESQQADRKIHTDTNIQDNLCAMGIVEAKDNEFGLEGAGIVSRVGPEVRGLKVGDCVMAVGNCLFGTQLVLSENLCEKIPDGLSFTDAASMPCVFSTSIYSIFDIGDLKKGQSILIHSACGGVGIATIQLAKMVGAEIYATVGNQDKVKYLMDTFCLPRNRIFDSRNTSFVEDIMRETNGQGVDLALNSLSGEALHATWKCIAPFGKMVEIGKRDLTGSGKLDMTPFLDNRSYCCVDLDQICSRKPALAKKLLKEIVTLLKNGHISPIRPIKVFSSNDIHHAFHYMQQGTHIGKIVVSMRATSGQVTTVHNIQQRKKPIQLDSSSAYLLIGGLGGLGQAISTWMVQHGARHLIYLSRSAGSSETHVDFAQELASMGCRADFVQGTVTNLEDVKNAIALAQGRLRGILQMAMVLCDRSFTNMTLEEWNTAVDPKVKGTLNLHNASVSANAELDFFVLFSSVCGVFGHPGQSNYAGANTFLDAFSQYRLGLGLPCCAIDLGIVEGVGYVTEQEGALQKFKTSAALGGTISEAELLSAVEAAMRSMPSKSRPEGSHFGVGIQPNAPLADQTNRSIWKKDIRMSVFHNTGAAGTILDSASGSSLETFITQAKGDAALLSQPDSSQILAVEIGKKVFSFLLKPEEDLVTSCSLPELGMDSLVAIEVKQWWKTTFGFDISVLELMGMGTFDTLGKHAAHGMLKLFHGIEEQAE</sequence>
<keyword evidence="1" id="KW-0596">Phosphopantetheine</keyword>
<evidence type="ECO:0000313" key="9">
    <source>
        <dbReference type="EMBL" id="KXG52847.1"/>
    </source>
</evidence>
<dbReference type="CDD" id="cd00833">
    <property type="entry name" value="PKS"/>
    <property type="match status" value="1"/>
</dbReference>
<evidence type="ECO:0000313" key="10">
    <source>
        <dbReference type="Proteomes" id="UP000070168"/>
    </source>
</evidence>
<dbReference type="InterPro" id="IPR049900">
    <property type="entry name" value="PKS_mFAS_DH"/>
</dbReference>
<dbReference type="InterPro" id="IPR016036">
    <property type="entry name" value="Malonyl_transacylase_ACP-bd"/>
</dbReference>
<dbReference type="GO" id="GO:0016491">
    <property type="term" value="F:oxidoreductase activity"/>
    <property type="evidence" value="ECO:0007669"/>
    <property type="project" value="UniProtKB-KW"/>
</dbReference>
<dbReference type="InterPro" id="IPR049551">
    <property type="entry name" value="PKS_DH_C"/>
</dbReference>
<dbReference type="InterPro" id="IPR014030">
    <property type="entry name" value="Ketoacyl_synth_N"/>
</dbReference>
<dbReference type="InterPro" id="IPR036291">
    <property type="entry name" value="NAD(P)-bd_dom_sf"/>
</dbReference>
<feature type="region of interest" description="N-terminal hotdog fold" evidence="6">
    <location>
        <begin position="899"/>
        <end position="1027"/>
    </location>
</feature>
<dbReference type="CDD" id="cd02440">
    <property type="entry name" value="AdoMet_MTases"/>
    <property type="match status" value="1"/>
</dbReference>
<gene>
    <name evidence="9" type="ORF">PGRI_081030</name>
</gene>
<organism evidence="9 10">
    <name type="scientific">Penicillium patulum</name>
    <name type="common">Penicillium griseofulvum</name>
    <dbReference type="NCBI Taxonomy" id="5078"/>
    <lineage>
        <taxon>Eukaryota</taxon>
        <taxon>Fungi</taxon>
        <taxon>Dikarya</taxon>
        <taxon>Ascomycota</taxon>
        <taxon>Pezizomycotina</taxon>
        <taxon>Eurotiomycetes</taxon>
        <taxon>Eurotiomycetidae</taxon>
        <taxon>Eurotiales</taxon>
        <taxon>Aspergillaceae</taxon>
        <taxon>Penicillium</taxon>
    </lineage>
</organism>
<evidence type="ECO:0000256" key="3">
    <source>
        <dbReference type="ARBA" id="ARBA00022679"/>
    </source>
</evidence>
<dbReference type="InterPro" id="IPR042104">
    <property type="entry name" value="PKS_dehydratase_sf"/>
</dbReference>
<evidence type="ECO:0000256" key="4">
    <source>
        <dbReference type="ARBA" id="ARBA00023002"/>
    </source>
</evidence>
<dbReference type="Gene3D" id="3.40.47.10">
    <property type="match status" value="1"/>
</dbReference>
<dbReference type="GO" id="GO:0016787">
    <property type="term" value="F:hydrolase activity"/>
    <property type="evidence" value="ECO:0007669"/>
    <property type="project" value="UniProtKB-KW"/>
</dbReference>
<dbReference type="SMART" id="SM00825">
    <property type="entry name" value="PKS_KS"/>
    <property type="match status" value="1"/>
</dbReference>
<dbReference type="SUPFAM" id="SSF52151">
    <property type="entry name" value="FabD/lysophospholipase-like"/>
    <property type="match status" value="1"/>
</dbReference>
<keyword evidence="10" id="KW-1185">Reference proteome</keyword>
<dbReference type="InterPro" id="IPR029063">
    <property type="entry name" value="SAM-dependent_MTases_sf"/>
</dbReference>
<dbReference type="Pfam" id="PF00698">
    <property type="entry name" value="Acyl_transf_1"/>
    <property type="match status" value="1"/>
</dbReference>
<dbReference type="Gene3D" id="3.40.50.150">
    <property type="entry name" value="Vaccinia Virus protein VP39"/>
    <property type="match status" value="1"/>
</dbReference>
<dbReference type="GO" id="GO:0004312">
    <property type="term" value="F:fatty acid synthase activity"/>
    <property type="evidence" value="ECO:0007669"/>
    <property type="project" value="TreeGrafter"/>
</dbReference>
<feature type="active site" description="Proton donor; for dehydratase activity" evidence="6">
    <location>
        <position position="1097"/>
    </location>
</feature>
<dbReference type="Gene3D" id="3.40.50.720">
    <property type="entry name" value="NAD(P)-binding Rossmann-like Domain"/>
    <property type="match status" value="1"/>
</dbReference>
<dbReference type="InterPro" id="IPR014043">
    <property type="entry name" value="Acyl_transferase_dom"/>
</dbReference>
<dbReference type="Pfam" id="PF23114">
    <property type="entry name" value="NAD-bd_HRPKS_sdrA"/>
    <property type="match status" value="1"/>
</dbReference>
<dbReference type="InterPro" id="IPR036736">
    <property type="entry name" value="ACP-like_sf"/>
</dbReference>
<dbReference type="PANTHER" id="PTHR43775:SF28">
    <property type="entry name" value="SYNTHASE, PUTATIVE-RELATED"/>
    <property type="match status" value="1"/>
</dbReference>
<dbReference type="Pfam" id="PF08659">
    <property type="entry name" value="KR"/>
    <property type="match status" value="1"/>
</dbReference>
<dbReference type="OrthoDB" id="329835at2759"/>
<keyword evidence="9" id="KW-0378">Hydrolase</keyword>
<dbReference type="SUPFAM" id="SSF47336">
    <property type="entry name" value="ACP-like"/>
    <property type="match status" value="1"/>
</dbReference>
<dbReference type="Pfam" id="PF16197">
    <property type="entry name" value="KAsynt_C_assoc"/>
    <property type="match status" value="1"/>
</dbReference>
<dbReference type="InterPro" id="IPR011032">
    <property type="entry name" value="GroES-like_sf"/>
</dbReference>
<dbReference type="Gene3D" id="3.10.129.110">
    <property type="entry name" value="Polyketide synthase dehydratase"/>
    <property type="match status" value="1"/>
</dbReference>
<dbReference type="InterPro" id="IPR020843">
    <property type="entry name" value="ER"/>
</dbReference>
<dbReference type="InterPro" id="IPR013217">
    <property type="entry name" value="Methyltransf_12"/>
</dbReference>
<evidence type="ECO:0000256" key="2">
    <source>
        <dbReference type="ARBA" id="ARBA00022553"/>
    </source>
</evidence>
<dbReference type="PROSITE" id="PS52019">
    <property type="entry name" value="PKS_MFAS_DH"/>
    <property type="match status" value="1"/>
</dbReference>
<dbReference type="PANTHER" id="PTHR43775">
    <property type="entry name" value="FATTY ACID SYNTHASE"/>
    <property type="match status" value="1"/>
</dbReference>
<dbReference type="STRING" id="5078.A0A135LV45"/>
<keyword evidence="5" id="KW-0511">Multifunctional enzyme</keyword>
<dbReference type="SMART" id="SM00826">
    <property type="entry name" value="PKS_DH"/>
    <property type="match status" value="1"/>
</dbReference>
<dbReference type="RefSeq" id="XP_040651382.1">
    <property type="nucleotide sequence ID" value="XM_040795817.1"/>
</dbReference>
<dbReference type="SUPFAM" id="SSF51735">
    <property type="entry name" value="NAD(P)-binding Rossmann-fold domains"/>
    <property type="match status" value="2"/>
</dbReference>
<dbReference type="InterPro" id="IPR016035">
    <property type="entry name" value="Acyl_Trfase/lysoPLipase"/>
</dbReference>
<dbReference type="InterPro" id="IPR020841">
    <property type="entry name" value="PKS_Beta-ketoAc_synthase_dom"/>
</dbReference>
<dbReference type="Gene3D" id="3.90.180.10">
    <property type="entry name" value="Medium-chain alcohol dehydrogenases, catalytic domain"/>
    <property type="match status" value="1"/>
</dbReference>
<dbReference type="InterPro" id="IPR001227">
    <property type="entry name" value="Ac_transferase_dom_sf"/>
</dbReference>
<proteinExistence type="predicted"/>
<dbReference type="InterPro" id="IPR050091">
    <property type="entry name" value="PKS_NRPS_Biosynth_Enz"/>
</dbReference>
<dbReference type="GO" id="GO:0044550">
    <property type="term" value="P:secondary metabolite biosynthetic process"/>
    <property type="evidence" value="ECO:0007669"/>
    <property type="project" value="TreeGrafter"/>
</dbReference>
<name>A0A135LV45_PENPA</name>
<feature type="region of interest" description="C-terminal hotdog fold" evidence="6">
    <location>
        <begin position="1037"/>
        <end position="1181"/>
    </location>
</feature>
<reference evidence="9 10" key="1">
    <citation type="journal article" date="2016" name="BMC Genomics">
        <title>Genome sequencing and secondary metabolism of the postharvest pathogen Penicillium griseofulvum.</title>
        <authorList>
            <person name="Banani H."/>
            <person name="Marcet-Houben M."/>
            <person name="Ballester A.R."/>
            <person name="Abbruscato P."/>
            <person name="Gonzalez-Candelas L."/>
            <person name="Gabaldon T."/>
            <person name="Spadaro D."/>
        </authorList>
    </citation>
    <scope>NUCLEOTIDE SEQUENCE [LARGE SCALE GENOMIC DNA]</scope>
    <source>
        <strain evidence="9 10">PG3</strain>
    </source>
</reference>
<dbReference type="Pfam" id="PF14765">
    <property type="entry name" value="PS-DH"/>
    <property type="match status" value="1"/>
</dbReference>
<dbReference type="InterPro" id="IPR013968">
    <property type="entry name" value="PKS_KR"/>
</dbReference>
<dbReference type="Gene3D" id="3.40.366.10">
    <property type="entry name" value="Malonyl-Coenzyme A Acyl Carrier Protein, domain 2"/>
    <property type="match status" value="1"/>
</dbReference>
<dbReference type="InterPro" id="IPR056501">
    <property type="entry name" value="NAD-bd_HRPKS_sdrA"/>
</dbReference>
<dbReference type="InterPro" id="IPR016039">
    <property type="entry name" value="Thiolase-like"/>
</dbReference>
<accession>A0A135LV45</accession>
<dbReference type="InterPro" id="IPR049552">
    <property type="entry name" value="PKS_DH_N"/>
</dbReference>
<dbReference type="SUPFAM" id="SSF55048">
    <property type="entry name" value="Probable ACP-binding domain of malonyl-CoA ACP transacylase"/>
    <property type="match status" value="1"/>
</dbReference>
<dbReference type="GO" id="GO:1901336">
    <property type="term" value="P:lactone biosynthetic process"/>
    <property type="evidence" value="ECO:0007669"/>
    <property type="project" value="UniProtKB-ARBA"/>
</dbReference>
<feature type="domain" description="PKS/mFAS DH" evidence="8">
    <location>
        <begin position="899"/>
        <end position="1181"/>
    </location>
</feature>
<dbReference type="SMART" id="SM00827">
    <property type="entry name" value="PKS_AT"/>
    <property type="match status" value="1"/>
</dbReference>
<dbReference type="SMART" id="SM00822">
    <property type="entry name" value="PKS_KR"/>
    <property type="match status" value="1"/>
</dbReference>
<dbReference type="EMBL" id="LHQR01000020">
    <property type="protein sequence ID" value="KXG52847.1"/>
    <property type="molecule type" value="Genomic_DNA"/>
</dbReference>
<dbReference type="Pfam" id="PF02801">
    <property type="entry name" value="Ketoacyl-synt_C"/>
    <property type="match status" value="1"/>
</dbReference>
<dbReference type="Pfam" id="PF00109">
    <property type="entry name" value="ketoacyl-synt"/>
    <property type="match status" value="1"/>
</dbReference>
<evidence type="ECO:0000259" key="7">
    <source>
        <dbReference type="PROSITE" id="PS52004"/>
    </source>
</evidence>
<dbReference type="GeneID" id="63711117"/>
<dbReference type="FunFam" id="3.40.50.720:FF:000209">
    <property type="entry name" value="Polyketide synthase Pks12"/>
    <property type="match status" value="1"/>
</dbReference>
<dbReference type="SMART" id="SM00829">
    <property type="entry name" value="PKS_ER"/>
    <property type="match status" value="1"/>
</dbReference>
<dbReference type="SUPFAM" id="SSF53901">
    <property type="entry name" value="Thiolase-like"/>
    <property type="match status" value="1"/>
</dbReference>
<feature type="domain" description="Ketosynthase family 3 (KS3)" evidence="7">
    <location>
        <begin position="13"/>
        <end position="436"/>
    </location>
</feature>
<dbReference type="GO" id="GO:0006633">
    <property type="term" value="P:fatty acid biosynthetic process"/>
    <property type="evidence" value="ECO:0007669"/>
    <property type="project" value="TreeGrafter"/>
</dbReference>
<evidence type="ECO:0000256" key="6">
    <source>
        <dbReference type="PROSITE-ProRule" id="PRU01363"/>
    </source>
</evidence>
<protein>
    <submittedName>
        <fullName evidence="9">Acyl transferase/acyl hydrolase/lysophospholipase</fullName>
    </submittedName>
</protein>
<dbReference type="Pfam" id="PF13602">
    <property type="entry name" value="ADH_zinc_N_2"/>
    <property type="match status" value="1"/>
</dbReference>
<comment type="caution">
    <text evidence="9">The sequence shown here is derived from an EMBL/GenBank/DDBJ whole genome shotgun (WGS) entry which is preliminary data.</text>
</comment>
<dbReference type="Pfam" id="PF21089">
    <property type="entry name" value="PKS_DH_N"/>
    <property type="match status" value="1"/>
</dbReference>
<dbReference type="InterPro" id="IPR014031">
    <property type="entry name" value="Ketoacyl_synth_C"/>
</dbReference>
<dbReference type="InterPro" id="IPR057326">
    <property type="entry name" value="KR_dom"/>
</dbReference>
<dbReference type="Pfam" id="PF08242">
    <property type="entry name" value="Methyltransf_12"/>
    <property type="match status" value="1"/>
</dbReference>